<keyword evidence="4 10" id="KW-0812">Transmembrane</keyword>
<evidence type="ECO:0000259" key="11">
    <source>
        <dbReference type="Pfam" id="PF00999"/>
    </source>
</evidence>
<sequence>MLGLEILVIIGLTIIGGGALARKLRLPPPLVLLVLGAALGFIPFLSGIALPPDLVILLFLPALLYWESLNTSLREIRRNLRVIVLSAIVLVLVTAGVVAAIAHGFGMPWPIAFVLGAILAPTDATAVASVAGHLPRRNATILRAESLINDGTALVVYAIALGAAVSGTPITLGFAALQFVASYAVGIAIGIAVGLVVVQIRKLVHDKLLVNTLSVVTPFVAYLPAEYFHVSGVVAVVSCGLLLSQTAPRLVTASMREQSFGFWQLSTFILNGALFILIGFELHTVTEGLGSGWAATVGFGLIIAVAIFATRLVWSNTIPYVIRFFDRRPVQRTRRIRFRQRIPNAWAGFRGAVSLAAALALPTTTSSGAPLPYRDLIIATTFIDILFTLVVQGLTMPAIVRWAKLDPDPTEFDEELLAEQTGLRAELDALPAVAATLDSPPATVDAVRSLLEHKLSRIHREDGHPELAAREPNEVDLKNDLQSALVPKKREAIDRLRREGLIDDVVQRRVQARLDLEELRLAPPPEDGT</sequence>
<dbReference type="Pfam" id="PF00999">
    <property type="entry name" value="Na_H_Exchanger"/>
    <property type="match status" value="1"/>
</dbReference>
<dbReference type="GO" id="GO:0098719">
    <property type="term" value="P:sodium ion import across plasma membrane"/>
    <property type="evidence" value="ECO:0007669"/>
    <property type="project" value="TreeGrafter"/>
</dbReference>
<keyword evidence="13" id="KW-1185">Reference proteome</keyword>
<organism evidence="12 13">
    <name type="scientific">Subtercola lobariae</name>
    <dbReference type="NCBI Taxonomy" id="1588641"/>
    <lineage>
        <taxon>Bacteria</taxon>
        <taxon>Bacillati</taxon>
        <taxon>Actinomycetota</taxon>
        <taxon>Actinomycetes</taxon>
        <taxon>Micrococcales</taxon>
        <taxon>Microbacteriaceae</taxon>
        <taxon>Subtercola</taxon>
    </lineage>
</organism>
<evidence type="ECO:0000256" key="2">
    <source>
        <dbReference type="ARBA" id="ARBA00022448"/>
    </source>
</evidence>
<evidence type="ECO:0000313" key="12">
    <source>
        <dbReference type="EMBL" id="GGF16270.1"/>
    </source>
</evidence>
<gene>
    <name evidence="12" type="ORF">GCM10011399_07630</name>
</gene>
<keyword evidence="2 10" id="KW-0813">Transport</keyword>
<feature type="transmembrane region" description="Helical" evidence="10">
    <location>
        <begin position="111"/>
        <end position="134"/>
    </location>
</feature>
<dbReference type="GO" id="GO:0015385">
    <property type="term" value="F:sodium:proton antiporter activity"/>
    <property type="evidence" value="ECO:0007669"/>
    <property type="project" value="InterPro"/>
</dbReference>
<feature type="transmembrane region" description="Helical" evidence="10">
    <location>
        <begin position="260"/>
        <end position="280"/>
    </location>
</feature>
<dbReference type="PANTHER" id="PTHR10110:SF86">
    <property type="entry name" value="SODIUM_HYDROGEN EXCHANGER 7"/>
    <property type="match status" value="1"/>
</dbReference>
<feature type="transmembrane region" description="Helical" evidence="10">
    <location>
        <begin position="82"/>
        <end position="105"/>
    </location>
</feature>
<feature type="transmembrane region" description="Helical" evidence="10">
    <location>
        <begin position="154"/>
        <end position="177"/>
    </location>
</feature>
<dbReference type="GO" id="GO:0005886">
    <property type="term" value="C:plasma membrane"/>
    <property type="evidence" value="ECO:0007669"/>
    <property type="project" value="UniProtKB-SubCell"/>
</dbReference>
<protein>
    <submittedName>
        <fullName evidence="12">Na(+)/H(+) exchanger</fullName>
    </submittedName>
</protein>
<evidence type="ECO:0000256" key="9">
    <source>
        <dbReference type="ARBA" id="ARBA00023201"/>
    </source>
</evidence>
<keyword evidence="9 10" id="KW-0739">Sodium transport</keyword>
<feature type="transmembrane region" description="Helical" evidence="10">
    <location>
        <begin position="292"/>
        <end position="314"/>
    </location>
</feature>
<dbReference type="NCBIfam" id="TIGR00831">
    <property type="entry name" value="a_cpa1"/>
    <property type="match status" value="1"/>
</dbReference>
<dbReference type="PANTHER" id="PTHR10110">
    <property type="entry name" value="SODIUM/HYDROGEN EXCHANGER"/>
    <property type="match status" value="1"/>
</dbReference>
<dbReference type="InterPro" id="IPR004705">
    <property type="entry name" value="Cation/H_exchanger_CPA1_bac"/>
</dbReference>
<dbReference type="EMBL" id="BMGP01000001">
    <property type="protein sequence ID" value="GGF16270.1"/>
    <property type="molecule type" value="Genomic_DNA"/>
</dbReference>
<dbReference type="InterPro" id="IPR018422">
    <property type="entry name" value="Cation/H_exchanger_CPA1"/>
</dbReference>
<feature type="domain" description="Cation/H+ exchanger transmembrane" evidence="11">
    <location>
        <begin position="14"/>
        <end position="402"/>
    </location>
</feature>
<evidence type="ECO:0000256" key="6">
    <source>
        <dbReference type="ARBA" id="ARBA00023053"/>
    </source>
</evidence>
<comment type="caution">
    <text evidence="12">The sequence shown here is derived from an EMBL/GenBank/DDBJ whole genome shotgun (WGS) entry which is preliminary data.</text>
</comment>
<feature type="transmembrane region" description="Helical" evidence="10">
    <location>
        <begin position="376"/>
        <end position="395"/>
    </location>
</feature>
<evidence type="ECO:0000313" key="13">
    <source>
        <dbReference type="Proteomes" id="UP000598775"/>
    </source>
</evidence>
<dbReference type="Proteomes" id="UP000598775">
    <property type="component" value="Unassembled WGS sequence"/>
</dbReference>
<dbReference type="RefSeq" id="WP_188673851.1">
    <property type="nucleotide sequence ID" value="NZ_BMGP01000001.1"/>
</dbReference>
<feature type="transmembrane region" description="Helical" evidence="10">
    <location>
        <begin position="344"/>
        <end position="364"/>
    </location>
</feature>
<feature type="transmembrane region" description="Helical" evidence="10">
    <location>
        <begin position="54"/>
        <end position="70"/>
    </location>
</feature>
<evidence type="ECO:0000256" key="1">
    <source>
        <dbReference type="ARBA" id="ARBA00004651"/>
    </source>
</evidence>
<keyword evidence="8 10" id="KW-0472">Membrane</keyword>
<keyword evidence="6 10" id="KW-0915">Sodium</keyword>
<evidence type="ECO:0000256" key="7">
    <source>
        <dbReference type="ARBA" id="ARBA00023065"/>
    </source>
</evidence>
<keyword evidence="10" id="KW-0050">Antiport</keyword>
<comment type="similarity">
    <text evidence="10">Belongs to the monovalent cation:proton antiporter 1 (CPA1) transporter (TC 2.A.36) family.</text>
</comment>
<keyword evidence="3 10" id="KW-1003">Cell membrane</keyword>
<evidence type="ECO:0000256" key="3">
    <source>
        <dbReference type="ARBA" id="ARBA00022475"/>
    </source>
</evidence>
<dbReference type="InterPro" id="IPR038770">
    <property type="entry name" value="Na+/solute_symporter_sf"/>
</dbReference>
<accession>A0A917B240</accession>
<dbReference type="Gene3D" id="1.20.1530.20">
    <property type="match status" value="1"/>
</dbReference>
<name>A0A917B240_9MICO</name>
<feature type="transmembrane region" description="Helical" evidence="10">
    <location>
        <begin position="29"/>
        <end position="48"/>
    </location>
</feature>
<dbReference type="InterPro" id="IPR006153">
    <property type="entry name" value="Cation/H_exchanger_TM"/>
</dbReference>
<keyword evidence="5 10" id="KW-1133">Transmembrane helix</keyword>
<dbReference type="AlphaFoldDB" id="A0A917B240"/>
<feature type="transmembrane region" description="Helical" evidence="10">
    <location>
        <begin position="6"/>
        <end position="22"/>
    </location>
</feature>
<evidence type="ECO:0000256" key="5">
    <source>
        <dbReference type="ARBA" id="ARBA00022989"/>
    </source>
</evidence>
<keyword evidence="7 10" id="KW-0406">Ion transport</keyword>
<feature type="transmembrane region" description="Helical" evidence="10">
    <location>
        <begin position="183"/>
        <end position="201"/>
    </location>
</feature>
<comment type="function">
    <text evidence="10">Na(+)/H(+) antiporter that extrudes sodium in exchange for external protons.</text>
</comment>
<evidence type="ECO:0000256" key="10">
    <source>
        <dbReference type="RuleBase" id="RU366002"/>
    </source>
</evidence>
<comment type="subcellular location">
    <subcellularLocation>
        <location evidence="1 10">Cell membrane</location>
        <topology evidence="1 10">Multi-pass membrane protein</topology>
    </subcellularLocation>
</comment>
<evidence type="ECO:0000256" key="4">
    <source>
        <dbReference type="ARBA" id="ARBA00022692"/>
    </source>
</evidence>
<evidence type="ECO:0000256" key="8">
    <source>
        <dbReference type="ARBA" id="ARBA00023136"/>
    </source>
</evidence>
<dbReference type="GO" id="GO:0051453">
    <property type="term" value="P:regulation of intracellular pH"/>
    <property type="evidence" value="ECO:0007669"/>
    <property type="project" value="TreeGrafter"/>
</dbReference>
<dbReference type="GO" id="GO:0015386">
    <property type="term" value="F:potassium:proton antiporter activity"/>
    <property type="evidence" value="ECO:0007669"/>
    <property type="project" value="TreeGrafter"/>
</dbReference>
<proteinExistence type="inferred from homology"/>
<reference evidence="12 13" key="1">
    <citation type="journal article" date="2014" name="Int. J. Syst. Evol. Microbiol.">
        <title>Complete genome sequence of Corynebacterium casei LMG S-19264T (=DSM 44701T), isolated from a smear-ripened cheese.</title>
        <authorList>
            <consortium name="US DOE Joint Genome Institute (JGI-PGF)"/>
            <person name="Walter F."/>
            <person name="Albersmeier A."/>
            <person name="Kalinowski J."/>
            <person name="Ruckert C."/>
        </authorList>
    </citation>
    <scope>NUCLEOTIDE SEQUENCE [LARGE SCALE GENOMIC DNA]</scope>
    <source>
        <strain evidence="12 13">CGMCC 1.12976</strain>
    </source>
</reference>